<dbReference type="EMBL" id="JAHMHR010000084">
    <property type="protein sequence ID" value="KAK1657821.1"/>
    <property type="molecule type" value="Genomic_DNA"/>
</dbReference>
<dbReference type="AlphaFoldDB" id="A0AAJ0AA06"/>
<name>A0AAJ0AA06_9PEZI</name>
<keyword evidence="2" id="KW-1185">Reference proteome</keyword>
<gene>
    <name evidence="1" type="ORF">BDP55DRAFT_419089</name>
</gene>
<reference evidence="1" key="1">
    <citation type="submission" date="2021-06" db="EMBL/GenBank/DDBJ databases">
        <title>Comparative genomics, transcriptomics and evolutionary studies reveal genomic signatures of adaptation to plant cell wall in hemibiotrophic fungi.</title>
        <authorList>
            <consortium name="DOE Joint Genome Institute"/>
            <person name="Baroncelli R."/>
            <person name="Diaz J.F."/>
            <person name="Benocci T."/>
            <person name="Peng M."/>
            <person name="Battaglia E."/>
            <person name="Haridas S."/>
            <person name="Andreopoulos W."/>
            <person name="Labutti K."/>
            <person name="Pangilinan J."/>
            <person name="Floch G.L."/>
            <person name="Makela M.R."/>
            <person name="Henrissat B."/>
            <person name="Grigoriev I.V."/>
            <person name="Crouch J.A."/>
            <person name="De Vries R.P."/>
            <person name="Sukno S.A."/>
            <person name="Thon M.R."/>
        </authorList>
    </citation>
    <scope>NUCLEOTIDE SEQUENCE</scope>
    <source>
        <strain evidence="1">CBS 193.32</strain>
    </source>
</reference>
<evidence type="ECO:0000313" key="1">
    <source>
        <dbReference type="EMBL" id="KAK1657821.1"/>
    </source>
</evidence>
<accession>A0AAJ0AA06</accession>
<proteinExistence type="predicted"/>
<protein>
    <submittedName>
        <fullName evidence="1">Uncharacterized protein</fullName>
    </submittedName>
</protein>
<comment type="caution">
    <text evidence="1">The sequence shown here is derived from an EMBL/GenBank/DDBJ whole genome shotgun (WGS) entry which is preliminary data.</text>
</comment>
<dbReference type="Proteomes" id="UP001224890">
    <property type="component" value="Unassembled WGS sequence"/>
</dbReference>
<evidence type="ECO:0000313" key="2">
    <source>
        <dbReference type="Proteomes" id="UP001224890"/>
    </source>
</evidence>
<organism evidence="1 2">
    <name type="scientific">Colletotrichum godetiae</name>
    <dbReference type="NCBI Taxonomy" id="1209918"/>
    <lineage>
        <taxon>Eukaryota</taxon>
        <taxon>Fungi</taxon>
        <taxon>Dikarya</taxon>
        <taxon>Ascomycota</taxon>
        <taxon>Pezizomycotina</taxon>
        <taxon>Sordariomycetes</taxon>
        <taxon>Hypocreomycetidae</taxon>
        <taxon>Glomerellales</taxon>
        <taxon>Glomerellaceae</taxon>
        <taxon>Colletotrichum</taxon>
        <taxon>Colletotrichum acutatum species complex</taxon>
    </lineage>
</organism>
<sequence length="104" mass="11409">MWKRLQIIAAASVASLKRILTDSLSNLTSEPSALLALEIFHGSRRTASSQTKILTRKFLLTSSRCPPCAISDTRPKPVPIDVPSSLSDIVLVHLCLPSRWDEIA</sequence>
<dbReference type="GeneID" id="85451961"/>
<dbReference type="RefSeq" id="XP_060422585.1">
    <property type="nucleotide sequence ID" value="XM_060567435.1"/>
</dbReference>